<feature type="region of interest" description="Disordered" evidence="8">
    <location>
        <begin position="755"/>
        <end position="775"/>
    </location>
</feature>
<evidence type="ECO:0000256" key="2">
    <source>
        <dbReference type="ARBA" id="ARBA00006402"/>
    </source>
</evidence>
<evidence type="ECO:0000256" key="7">
    <source>
        <dbReference type="ARBA" id="ARBA00023012"/>
    </source>
</evidence>
<dbReference type="RefSeq" id="WP_168570595.1">
    <property type="nucleotide sequence ID" value="NZ_CP051167.1"/>
</dbReference>
<feature type="domain" description="PAC" evidence="12">
    <location>
        <begin position="415"/>
        <end position="468"/>
    </location>
</feature>
<dbReference type="CDD" id="cd00130">
    <property type="entry name" value="PAS"/>
    <property type="match status" value="3"/>
</dbReference>
<keyword evidence="4" id="KW-0597">Phosphoprotein</keyword>
<dbReference type="InterPro" id="IPR003018">
    <property type="entry name" value="GAF"/>
</dbReference>
<dbReference type="SMART" id="SM00091">
    <property type="entry name" value="PAS"/>
    <property type="match status" value="4"/>
</dbReference>
<dbReference type="InterPro" id="IPR001610">
    <property type="entry name" value="PAC"/>
</dbReference>
<feature type="domain" description="PAS" evidence="11">
    <location>
        <begin position="574"/>
        <end position="640"/>
    </location>
</feature>
<dbReference type="NCBIfam" id="TIGR00229">
    <property type="entry name" value="sensory_box"/>
    <property type="match status" value="4"/>
</dbReference>
<evidence type="ECO:0000256" key="6">
    <source>
        <dbReference type="ARBA" id="ARBA00022777"/>
    </source>
</evidence>
<comment type="similarity">
    <text evidence="2">In the N-terminal section; belongs to the phytochrome family.</text>
</comment>
<dbReference type="InterPro" id="IPR036890">
    <property type="entry name" value="HATPase_C_sf"/>
</dbReference>
<evidence type="ECO:0000256" key="1">
    <source>
        <dbReference type="ARBA" id="ARBA00000085"/>
    </source>
</evidence>
<dbReference type="SMART" id="SM00086">
    <property type="entry name" value="PAC"/>
    <property type="match status" value="4"/>
</dbReference>
<evidence type="ECO:0000256" key="8">
    <source>
        <dbReference type="SAM" id="MobiDB-lite"/>
    </source>
</evidence>
<dbReference type="CDD" id="cd00082">
    <property type="entry name" value="HisKA"/>
    <property type="match status" value="1"/>
</dbReference>
<dbReference type="Proteomes" id="UP000500857">
    <property type="component" value="Chromosome"/>
</dbReference>
<name>A0A6H1U249_9CYAN</name>
<keyword evidence="7" id="KW-0902">Two-component regulatory system</keyword>
<dbReference type="PANTHER" id="PTHR43304">
    <property type="entry name" value="PHYTOCHROME-LIKE PROTEIN CPH1"/>
    <property type="match status" value="1"/>
</dbReference>
<dbReference type="Pfam" id="PF12860">
    <property type="entry name" value="PAS_7"/>
    <property type="match status" value="1"/>
</dbReference>
<dbReference type="InterPro" id="IPR000014">
    <property type="entry name" value="PAS"/>
</dbReference>
<dbReference type="InterPro" id="IPR052162">
    <property type="entry name" value="Sensor_kinase/Photoreceptor"/>
</dbReference>
<dbReference type="Pfam" id="PF08448">
    <property type="entry name" value="PAS_4"/>
    <property type="match status" value="1"/>
</dbReference>
<evidence type="ECO:0000259" key="12">
    <source>
        <dbReference type="PROSITE" id="PS50113"/>
    </source>
</evidence>
<gene>
    <name evidence="13" type="ORF">HCG48_19195</name>
</gene>
<dbReference type="PROSITE" id="PS50112">
    <property type="entry name" value="PAS"/>
    <property type="match status" value="4"/>
</dbReference>
<dbReference type="InterPro" id="IPR004358">
    <property type="entry name" value="Sig_transdc_His_kin-like_C"/>
</dbReference>
<dbReference type="Pfam" id="PF01590">
    <property type="entry name" value="GAF"/>
    <property type="match status" value="1"/>
</dbReference>
<dbReference type="Pfam" id="PF08447">
    <property type="entry name" value="PAS_3"/>
    <property type="match status" value="2"/>
</dbReference>
<dbReference type="EMBL" id="CP051167">
    <property type="protein sequence ID" value="QIZ72447.1"/>
    <property type="molecule type" value="Genomic_DNA"/>
</dbReference>
<proteinExistence type="inferred from homology"/>
<feature type="compositionally biased region" description="Polar residues" evidence="8">
    <location>
        <begin position="756"/>
        <end position="765"/>
    </location>
</feature>
<dbReference type="KEGG" id="oxy:HCG48_19195"/>
<evidence type="ECO:0000256" key="5">
    <source>
        <dbReference type="ARBA" id="ARBA00022679"/>
    </source>
</evidence>
<sequence>MKNLRLLLVASELSTYNAIRQLLPKIELFSVELGWVRSDRAMREKWLGREEIDIYLIAATLGEAHDYWSLLSLPGREGAIAPGVVVVVETASQGRALLSRGAADYLAIDELSAPVLERSLRLGMSARVTGARRSRTPVVRDRSSVGVREASPQENRARRPISAGVGDGRSNLKQSWPPLHWFKPRDREGYLLSQQSASELLREHSLTEDMFDRAAFGLFILDASFRVVWMNRTLEQFFGLPREAAIGRDKRRLIRDRIAHIFENGAAFAEKVFKTYSDNSYIEQFECHVLPGENRAERWLQHWSQPIAEGLYAGGRIEYYTDITACKRAEAQLRASQCFVDRMTQALPNIVYIYDLDARRNIYSNHRILDVLGYTPEQIQAGGEQWIWDTVHPDDRPMLLDLHQRCLQLKDGEVLENKIRYKHANGQYRTLICRSVVFARDESGRPTQVLGSAEDLTEQQSIATQLWESESRLQTIVNNTSDGIAIVDLRGKIRFINPAAARLFGRGLDKMVDLEFGIPISEGVCEIGILRDRGEVCMTEMTVARTEWSGESVSIVCLRDISERHRAETALRESEERFRQLADNLQSVFWLMSPNWDTLFYLSPAYEKIWGRSLAALYERPERWVESVHPDDLHLLSDLIAEHWLGRSTICEYRIVRPDGEIRWILARTVPIADERGEITQVAGIAEDITDRKQAERQLKYRLSLETVLADISRELATSEAVDFVDLFRRLGEVMGADRVELQQQVHGGESLRVASWQNSSSPQDDSALAESATPAVASEEVRDKLLVPIRDRLGRMWGEIGVYHRRNHWQAWSEEDSQLLRVLGDTIYTYDARRQTQEQLRASEELYAGIFQHSAARIFLLKLSGEGHWVYETVNEVDEKAIGSSVKALQGKRPRAVLPKDVAMILERNCRVCQERGTPTTYEETLTTSGKLQMWRTTLVPIRDRSGAIVQVQGSSYDVTEEKQAIAEQLRQTRYYHLLSSLSLKIRQSLQIEEILAIAVRELQHTLHGDRVVFYRIEEDESASVLHEAIRPGWPAMLGNAKLTPQWISQYLRRASDRGIYACSDIATAPLLPAHRNLLDRYRVRAYIVVPILLNPLPGSESEISEDSGPTTYLWGLLCVHQCEQTREWTTFEIELLQQLGNQLSIALYQAQLLAHEIRQRQELTRSNSELEQFAYIASHDLQEPLRTIASFTQLLARRYHDRLDAKAERYINHIVDGSLRMQTLIEDLLQYSRVRTRAKPFEEIETDQVLEIALANLQSAIESNQATISASTLPSVKGDRAQLVQLFQNLIGNAIKYRRQDPPEIAIDAKREGDRYRFCIEDNGIGIDPKHRDRIFQIFQRLHTIQEYPGTGIGLAVCQKIVQRHGGRIWVESELGRGSKFYFTLAVPSI</sequence>
<evidence type="ECO:0000259" key="10">
    <source>
        <dbReference type="PROSITE" id="PS50109"/>
    </source>
</evidence>
<dbReference type="SUPFAM" id="SSF55785">
    <property type="entry name" value="PYP-like sensor domain (PAS domain)"/>
    <property type="match status" value="5"/>
</dbReference>
<dbReference type="SMART" id="SM00065">
    <property type="entry name" value="GAF"/>
    <property type="match status" value="2"/>
</dbReference>
<organism evidence="13 14">
    <name type="scientific">Oxynema aestuarii AP17</name>
    <dbReference type="NCBI Taxonomy" id="2064643"/>
    <lineage>
        <taxon>Bacteria</taxon>
        <taxon>Bacillati</taxon>
        <taxon>Cyanobacteriota</taxon>
        <taxon>Cyanophyceae</taxon>
        <taxon>Oscillatoriophycideae</taxon>
        <taxon>Oscillatoriales</taxon>
        <taxon>Oscillatoriaceae</taxon>
        <taxon>Oxynema</taxon>
        <taxon>Oxynema aestuarii</taxon>
    </lineage>
</organism>
<feature type="region of interest" description="Disordered" evidence="8">
    <location>
        <begin position="139"/>
        <end position="164"/>
    </location>
</feature>
<dbReference type="Gene3D" id="3.30.565.10">
    <property type="entry name" value="Histidine kinase-like ATPase, C-terminal domain"/>
    <property type="match status" value="1"/>
</dbReference>
<dbReference type="Pfam" id="PF13188">
    <property type="entry name" value="PAS_8"/>
    <property type="match status" value="1"/>
</dbReference>
<dbReference type="SMART" id="SM00387">
    <property type="entry name" value="HATPase_c"/>
    <property type="match status" value="1"/>
</dbReference>
<keyword evidence="14" id="KW-1185">Reference proteome</keyword>
<accession>A0A6H1U249</accession>
<evidence type="ECO:0000313" key="13">
    <source>
        <dbReference type="EMBL" id="QIZ72447.1"/>
    </source>
</evidence>
<dbReference type="FunFam" id="3.30.565.10:FF:000006">
    <property type="entry name" value="Sensor histidine kinase WalK"/>
    <property type="match status" value="1"/>
</dbReference>
<dbReference type="InterPro" id="IPR029016">
    <property type="entry name" value="GAF-like_dom_sf"/>
</dbReference>
<dbReference type="InterPro" id="IPR003594">
    <property type="entry name" value="HATPase_dom"/>
</dbReference>
<dbReference type="InterPro" id="IPR003661">
    <property type="entry name" value="HisK_dim/P_dom"/>
</dbReference>
<dbReference type="InterPro" id="IPR013655">
    <property type="entry name" value="PAS_fold_3"/>
</dbReference>
<feature type="domain" description="PAS" evidence="11">
    <location>
        <begin position="203"/>
        <end position="248"/>
    </location>
</feature>
<dbReference type="PROSITE" id="PS50109">
    <property type="entry name" value="HIS_KIN"/>
    <property type="match status" value="1"/>
</dbReference>
<evidence type="ECO:0000259" key="11">
    <source>
        <dbReference type="PROSITE" id="PS50112"/>
    </source>
</evidence>
<protein>
    <recommendedName>
        <fullName evidence="3">histidine kinase</fullName>
        <ecNumber evidence="3">2.7.13.3</ecNumber>
    </recommendedName>
</protein>
<feature type="domain" description="PAC" evidence="12">
    <location>
        <begin position="649"/>
        <end position="701"/>
    </location>
</feature>
<dbReference type="SMART" id="SM00388">
    <property type="entry name" value="HisKA"/>
    <property type="match status" value="1"/>
</dbReference>
<dbReference type="PROSITE" id="PS50046">
    <property type="entry name" value="PHYTOCHROME_2"/>
    <property type="match status" value="1"/>
</dbReference>
<dbReference type="SUPFAM" id="SSF55781">
    <property type="entry name" value="GAF domain-like"/>
    <property type="match status" value="2"/>
</dbReference>
<feature type="domain" description="Phytochrome chromophore attachment site" evidence="9">
    <location>
        <begin position="992"/>
        <end position="1144"/>
    </location>
</feature>
<dbReference type="Gene3D" id="3.30.450.40">
    <property type="match status" value="1"/>
</dbReference>
<evidence type="ECO:0000256" key="3">
    <source>
        <dbReference type="ARBA" id="ARBA00012438"/>
    </source>
</evidence>
<dbReference type="InterPro" id="IPR035965">
    <property type="entry name" value="PAS-like_dom_sf"/>
</dbReference>
<feature type="domain" description="PAS" evidence="11">
    <location>
        <begin position="469"/>
        <end position="513"/>
    </location>
</feature>
<evidence type="ECO:0000259" key="9">
    <source>
        <dbReference type="PROSITE" id="PS50046"/>
    </source>
</evidence>
<evidence type="ECO:0000256" key="4">
    <source>
        <dbReference type="ARBA" id="ARBA00022553"/>
    </source>
</evidence>
<dbReference type="GO" id="GO:0000155">
    <property type="term" value="F:phosphorelay sensor kinase activity"/>
    <property type="evidence" value="ECO:0007669"/>
    <property type="project" value="InterPro"/>
</dbReference>
<feature type="domain" description="Histidine kinase" evidence="10">
    <location>
        <begin position="1178"/>
        <end position="1391"/>
    </location>
</feature>
<dbReference type="Pfam" id="PF00512">
    <property type="entry name" value="HisKA"/>
    <property type="match status" value="1"/>
</dbReference>
<dbReference type="InterPro" id="IPR016132">
    <property type="entry name" value="Phyto_chromo_attachment"/>
</dbReference>
<dbReference type="Gene3D" id="3.30.450.20">
    <property type="entry name" value="PAS domain"/>
    <property type="match status" value="6"/>
</dbReference>
<keyword evidence="6" id="KW-0418">Kinase</keyword>
<dbReference type="Pfam" id="PF02518">
    <property type="entry name" value="HATPase_c"/>
    <property type="match status" value="1"/>
</dbReference>
<dbReference type="InterPro" id="IPR036097">
    <property type="entry name" value="HisK_dim/P_sf"/>
</dbReference>
<reference evidence="13 14" key="1">
    <citation type="submission" date="2020-04" db="EMBL/GenBank/DDBJ databases">
        <authorList>
            <person name="Basu S."/>
            <person name="Maruthanayagam V."/>
            <person name="Chakraborty S."/>
            <person name="Pramanik A."/>
            <person name="Mukherjee J."/>
            <person name="Brink B."/>
        </authorList>
    </citation>
    <scope>NUCLEOTIDE SEQUENCE [LARGE SCALE GENOMIC DNA]</scope>
    <source>
        <strain evidence="13 14">AP17</strain>
    </source>
</reference>
<dbReference type="InterPro" id="IPR005467">
    <property type="entry name" value="His_kinase_dom"/>
</dbReference>
<dbReference type="PRINTS" id="PR00344">
    <property type="entry name" value="BCTRLSENSOR"/>
</dbReference>
<dbReference type="InterPro" id="IPR000700">
    <property type="entry name" value="PAS-assoc_C"/>
</dbReference>
<evidence type="ECO:0000313" key="14">
    <source>
        <dbReference type="Proteomes" id="UP000500857"/>
    </source>
</evidence>
<dbReference type="SUPFAM" id="SSF47384">
    <property type="entry name" value="Homodimeric domain of signal transducing histidine kinase"/>
    <property type="match status" value="1"/>
</dbReference>
<keyword evidence="5" id="KW-0808">Transferase</keyword>
<feature type="domain" description="PAS" evidence="11">
    <location>
        <begin position="336"/>
        <end position="410"/>
    </location>
</feature>
<dbReference type="EC" id="2.7.13.3" evidence="3"/>
<feature type="domain" description="PAC" evidence="12">
    <location>
        <begin position="921"/>
        <end position="972"/>
    </location>
</feature>
<dbReference type="PANTHER" id="PTHR43304:SF1">
    <property type="entry name" value="PAC DOMAIN-CONTAINING PROTEIN"/>
    <property type="match status" value="1"/>
</dbReference>
<comment type="catalytic activity">
    <reaction evidence="1">
        <text>ATP + protein L-histidine = ADP + protein N-phospho-L-histidine.</text>
        <dbReference type="EC" id="2.7.13.3"/>
    </reaction>
</comment>
<dbReference type="InterPro" id="IPR013656">
    <property type="entry name" value="PAS_4"/>
</dbReference>
<dbReference type="PROSITE" id="PS50113">
    <property type="entry name" value="PAC"/>
    <property type="match status" value="3"/>
</dbReference>
<dbReference type="Gene3D" id="1.10.287.130">
    <property type="match status" value="1"/>
</dbReference>
<dbReference type="SUPFAM" id="SSF55874">
    <property type="entry name" value="ATPase domain of HSP90 chaperone/DNA topoisomerase II/histidine kinase"/>
    <property type="match status" value="1"/>
</dbReference>